<gene>
    <name evidence="1" type="ORF">BJX66DRAFT_109144</name>
</gene>
<dbReference type="EMBL" id="JBFTWV010000020">
    <property type="protein sequence ID" value="KAL2797349.1"/>
    <property type="molecule type" value="Genomic_DNA"/>
</dbReference>
<evidence type="ECO:0000313" key="2">
    <source>
        <dbReference type="Proteomes" id="UP001610563"/>
    </source>
</evidence>
<proteinExistence type="predicted"/>
<protein>
    <submittedName>
        <fullName evidence="1">Uncharacterized protein</fullName>
    </submittedName>
</protein>
<keyword evidence="2" id="KW-1185">Reference proteome</keyword>
<accession>A0ABR4GE77</accession>
<dbReference type="Proteomes" id="UP001610563">
    <property type="component" value="Unassembled WGS sequence"/>
</dbReference>
<sequence length="93" mass="10130">MESTQLTLCQAFHSLTITGLNLDNALYNNVDIFNQTQRGQILSGINKVANETSRFYDNVATKALTYCVKTAQTDNAALAESFDMVSQAYGGAN</sequence>
<comment type="caution">
    <text evidence="1">The sequence shown here is derived from an EMBL/GenBank/DDBJ whole genome shotgun (WGS) entry which is preliminary data.</text>
</comment>
<evidence type="ECO:0000313" key="1">
    <source>
        <dbReference type="EMBL" id="KAL2797349.1"/>
    </source>
</evidence>
<organism evidence="1 2">
    <name type="scientific">Aspergillus keveii</name>
    <dbReference type="NCBI Taxonomy" id="714993"/>
    <lineage>
        <taxon>Eukaryota</taxon>
        <taxon>Fungi</taxon>
        <taxon>Dikarya</taxon>
        <taxon>Ascomycota</taxon>
        <taxon>Pezizomycotina</taxon>
        <taxon>Eurotiomycetes</taxon>
        <taxon>Eurotiomycetidae</taxon>
        <taxon>Eurotiales</taxon>
        <taxon>Aspergillaceae</taxon>
        <taxon>Aspergillus</taxon>
        <taxon>Aspergillus subgen. Nidulantes</taxon>
    </lineage>
</organism>
<reference evidence="1 2" key="1">
    <citation type="submission" date="2024-07" db="EMBL/GenBank/DDBJ databases">
        <title>Section-level genome sequencing and comparative genomics of Aspergillus sections Usti and Cavernicolus.</title>
        <authorList>
            <consortium name="Lawrence Berkeley National Laboratory"/>
            <person name="Nybo J.L."/>
            <person name="Vesth T.C."/>
            <person name="Theobald S."/>
            <person name="Frisvad J.C."/>
            <person name="Larsen T.O."/>
            <person name="Kjaerboelling I."/>
            <person name="Rothschild-Mancinelli K."/>
            <person name="Lyhne E.K."/>
            <person name="Kogle M.E."/>
            <person name="Barry K."/>
            <person name="Clum A."/>
            <person name="Na H."/>
            <person name="Ledsgaard L."/>
            <person name="Lin J."/>
            <person name="Lipzen A."/>
            <person name="Kuo A."/>
            <person name="Riley R."/>
            <person name="Mondo S."/>
            <person name="Labutti K."/>
            <person name="Haridas S."/>
            <person name="Pangalinan J."/>
            <person name="Salamov A.A."/>
            <person name="Simmons B.A."/>
            <person name="Magnuson J.K."/>
            <person name="Chen J."/>
            <person name="Drula E."/>
            <person name="Henrissat B."/>
            <person name="Wiebenga A."/>
            <person name="Lubbers R.J."/>
            <person name="Gomes A.C."/>
            <person name="Makela M.R."/>
            <person name="Stajich J."/>
            <person name="Grigoriev I.V."/>
            <person name="Mortensen U.H."/>
            <person name="De Vries R.P."/>
            <person name="Baker S.E."/>
            <person name="Andersen M.R."/>
        </authorList>
    </citation>
    <scope>NUCLEOTIDE SEQUENCE [LARGE SCALE GENOMIC DNA]</scope>
    <source>
        <strain evidence="1 2">CBS 209.92</strain>
    </source>
</reference>
<name>A0ABR4GE77_9EURO</name>